<dbReference type="InterPro" id="IPR051918">
    <property type="entry name" value="STPP_CPPED1"/>
</dbReference>
<dbReference type="KEGG" id="mym:A176_001745"/>
<dbReference type="InterPro" id="IPR004843">
    <property type="entry name" value="Calcineurin-like_PHP"/>
</dbReference>
<dbReference type="Pfam" id="PF00149">
    <property type="entry name" value="Metallophos"/>
    <property type="match status" value="1"/>
</dbReference>
<dbReference type="PANTHER" id="PTHR43143">
    <property type="entry name" value="METALLOPHOSPHOESTERASE, CALCINEURIN SUPERFAMILY"/>
    <property type="match status" value="1"/>
</dbReference>
<keyword evidence="3" id="KW-1185">Reference proteome</keyword>
<dbReference type="AlphaFoldDB" id="A0A0H4WTE0"/>
<dbReference type="eggNOG" id="COG1409">
    <property type="taxonomic scope" value="Bacteria"/>
</dbReference>
<organism evidence="2 3">
    <name type="scientific">Pseudomyxococcus hansupus</name>
    <dbReference type="NCBI Taxonomy" id="1297742"/>
    <lineage>
        <taxon>Bacteria</taxon>
        <taxon>Pseudomonadati</taxon>
        <taxon>Myxococcota</taxon>
        <taxon>Myxococcia</taxon>
        <taxon>Myxococcales</taxon>
        <taxon>Cystobacterineae</taxon>
        <taxon>Myxococcaceae</taxon>
        <taxon>Pseudomyxococcus</taxon>
    </lineage>
</organism>
<keyword evidence="2" id="KW-0378">Hydrolase</keyword>
<gene>
    <name evidence="2" type="ORF">A176_001745</name>
</gene>
<protein>
    <submittedName>
        <fullName evidence="2">Putative calcineurin superfamily phosphohydrolase</fullName>
    </submittedName>
</protein>
<dbReference type="EMBL" id="CP012109">
    <property type="protein sequence ID" value="AKQ64833.1"/>
    <property type="molecule type" value="Genomic_DNA"/>
</dbReference>
<accession>A0A0H4WTE0</accession>
<dbReference type="OrthoDB" id="5464520at2"/>
<dbReference type="GO" id="GO:0016787">
    <property type="term" value="F:hydrolase activity"/>
    <property type="evidence" value="ECO:0007669"/>
    <property type="project" value="UniProtKB-KW"/>
</dbReference>
<dbReference type="InterPro" id="IPR029052">
    <property type="entry name" value="Metallo-depent_PP-like"/>
</dbReference>
<dbReference type="Proteomes" id="UP000009026">
    <property type="component" value="Chromosome"/>
</dbReference>
<dbReference type="STRING" id="1297742.A176_001745"/>
<feature type="domain" description="Calcineurin-like phosphoesterase" evidence="1">
    <location>
        <begin position="49"/>
        <end position="217"/>
    </location>
</feature>
<dbReference type="SUPFAM" id="SSF56300">
    <property type="entry name" value="Metallo-dependent phosphatases"/>
    <property type="match status" value="1"/>
</dbReference>
<proteinExistence type="predicted"/>
<name>A0A0H4WTE0_9BACT</name>
<evidence type="ECO:0000259" key="1">
    <source>
        <dbReference type="Pfam" id="PF00149"/>
    </source>
</evidence>
<dbReference type="PATRIC" id="fig|1297742.4.peg.1767"/>
<dbReference type="Gene3D" id="3.60.21.10">
    <property type="match status" value="1"/>
</dbReference>
<sequence>MRVWVTLLLVFVGCGVFEFHPYELRGPPRDLHARSLARLKDAGPKPTFQFAVIGDMQLFLDDAAGAMRDLEQRNADFVIQMGDLTEFGSTQEYEWGVELLSRLPAPFFVVMGNHDALGLGQKLYRRTFGPESFAFEYSGHRFVFFDSNSREYGFPGNIPDLDWLGTALTPQPGLQRTFTFSHVPPGNGDFDDALIAPLEQLQADHGVSISFHGHVHQFTDTESRGVRYVTTEAMRHRSYLWVRVDGDAVQVERVTY</sequence>
<reference evidence="2 3" key="1">
    <citation type="journal article" date="2016" name="PLoS ONE">
        <title>Complete Genome Sequence and Comparative Genomics of a Novel Myxobacterium Myxococcus hansupus.</title>
        <authorList>
            <person name="Sharma G."/>
            <person name="Narwani T."/>
            <person name="Subramanian S."/>
        </authorList>
    </citation>
    <scope>NUCLEOTIDE SEQUENCE [LARGE SCALE GENOMIC DNA]</scope>
    <source>
        <strain evidence="3">mixupus</strain>
    </source>
</reference>
<evidence type="ECO:0000313" key="2">
    <source>
        <dbReference type="EMBL" id="AKQ64833.1"/>
    </source>
</evidence>
<evidence type="ECO:0000313" key="3">
    <source>
        <dbReference type="Proteomes" id="UP000009026"/>
    </source>
</evidence>
<dbReference type="PANTHER" id="PTHR43143:SF1">
    <property type="entry name" value="SERINE_THREONINE-PROTEIN PHOSPHATASE CPPED1"/>
    <property type="match status" value="1"/>
</dbReference>